<evidence type="ECO:0000256" key="1">
    <source>
        <dbReference type="ARBA" id="ARBA00022679"/>
    </source>
</evidence>
<dbReference type="PANTHER" id="PTHR46401:SF2">
    <property type="entry name" value="GLYCOSYLTRANSFERASE WBBK-RELATED"/>
    <property type="match status" value="1"/>
</dbReference>
<dbReference type="Gene3D" id="3.40.50.2000">
    <property type="entry name" value="Glycogen Phosphorylase B"/>
    <property type="match status" value="2"/>
</dbReference>
<dbReference type="RefSeq" id="WP_068482488.1">
    <property type="nucleotide sequence ID" value="NZ_CP018760.1"/>
</dbReference>
<dbReference type="STRING" id="1836467.BTR34_14755"/>
<keyword evidence="4" id="KW-1185">Reference proteome</keyword>
<evidence type="ECO:0000313" key="3">
    <source>
        <dbReference type="EMBL" id="OBR41295.1"/>
    </source>
</evidence>
<comment type="caution">
    <text evidence="3">The sequence shown here is derived from an EMBL/GenBank/DDBJ whole genome shotgun (WGS) entry which is preliminary data.</text>
</comment>
<dbReference type="CDD" id="cd03794">
    <property type="entry name" value="GT4_WbuB-like"/>
    <property type="match status" value="1"/>
</dbReference>
<dbReference type="Proteomes" id="UP000092164">
    <property type="component" value="Unassembled WGS sequence"/>
</dbReference>
<evidence type="ECO:0000259" key="2">
    <source>
        <dbReference type="Pfam" id="PF00534"/>
    </source>
</evidence>
<dbReference type="AlphaFoldDB" id="A0A1B7ZDB0"/>
<dbReference type="InterPro" id="IPR001296">
    <property type="entry name" value="Glyco_trans_1"/>
</dbReference>
<dbReference type="GO" id="GO:0009103">
    <property type="term" value="P:lipopolysaccharide biosynthetic process"/>
    <property type="evidence" value="ECO:0007669"/>
    <property type="project" value="TreeGrafter"/>
</dbReference>
<dbReference type="SUPFAM" id="SSF53756">
    <property type="entry name" value="UDP-Glycosyltransferase/glycogen phosphorylase"/>
    <property type="match status" value="1"/>
</dbReference>
<sequence length="399" mass="45397">MSTELSGQNKKKQLFIISELFYPETISTGYIMTEIAKELSKENSITVIAGPEFYEEKENTAIEKLDGITIIRGNYSKYNKNNFVSRIYGVLSTSWKMFRLMKKHIPKESEILMVTNPLILFVLSSFSVKKRRWKIKLLVHDVFPENLIIAGVLKSESSIIYRTLKSIFKRAYLKMNTLIVLGRDMKKLFEVKTKNTSNIEIIENWGDTINIQKQDLPNSPPSFLFAGNLGRLQGLDLLLEALDKTKEHNYNFTFIGSGAVENDIINYIEQSNNTNVHKHGWLPREEQNTFMAKATIGVISLKKGMFGLGVPSKCYNLLAAGKPILYIGDNGSEVDLLIKEYNIGWFAEAGNINNIKEVLVDISKCDSSTLNLKSNNARELAESMYSKKVILRKFNTLFE</sequence>
<dbReference type="Pfam" id="PF00534">
    <property type="entry name" value="Glycos_transf_1"/>
    <property type="match status" value="1"/>
</dbReference>
<dbReference type="GO" id="GO:0016757">
    <property type="term" value="F:glycosyltransferase activity"/>
    <property type="evidence" value="ECO:0007669"/>
    <property type="project" value="InterPro"/>
</dbReference>
<evidence type="ECO:0000313" key="4">
    <source>
        <dbReference type="Proteomes" id="UP000092164"/>
    </source>
</evidence>
<protein>
    <recommendedName>
        <fullName evidence="2">Glycosyl transferase family 1 domain-containing protein</fullName>
    </recommendedName>
</protein>
<name>A0A1B7ZDB0_9FLAO</name>
<dbReference type="KEGG" id="mart:BTR34_14755"/>
<dbReference type="PANTHER" id="PTHR46401">
    <property type="entry name" value="GLYCOSYLTRANSFERASE WBBK-RELATED"/>
    <property type="match status" value="1"/>
</dbReference>
<gene>
    <name evidence="3" type="ORF">A9200_13340</name>
</gene>
<keyword evidence="1" id="KW-0808">Transferase</keyword>
<dbReference type="EMBL" id="LZFP01000003">
    <property type="protein sequence ID" value="OBR41295.1"/>
    <property type="molecule type" value="Genomic_DNA"/>
</dbReference>
<organism evidence="3 4">
    <name type="scientific">Maribacter hydrothermalis</name>
    <dbReference type="NCBI Taxonomy" id="1836467"/>
    <lineage>
        <taxon>Bacteria</taxon>
        <taxon>Pseudomonadati</taxon>
        <taxon>Bacteroidota</taxon>
        <taxon>Flavobacteriia</taxon>
        <taxon>Flavobacteriales</taxon>
        <taxon>Flavobacteriaceae</taxon>
        <taxon>Maribacter</taxon>
    </lineage>
</organism>
<feature type="domain" description="Glycosyl transferase family 1" evidence="2">
    <location>
        <begin position="210"/>
        <end position="376"/>
    </location>
</feature>
<reference evidence="4" key="1">
    <citation type="submission" date="2016-06" db="EMBL/GenBank/DDBJ databases">
        <authorList>
            <person name="Zhan P."/>
        </authorList>
    </citation>
    <scope>NUCLEOTIDE SEQUENCE [LARGE SCALE GENOMIC DNA]</scope>
    <source>
        <strain evidence="4">T28</strain>
    </source>
</reference>
<accession>A0A1B7ZDB0</accession>
<dbReference type="OrthoDB" id="9811902at2"/>
<proteinExistence type="predicted"/>